<accession>A0A7W3VSC0</accession>
<keyword evidence="4 5" id="KW-0472">Membrane</keyword>
<dbReference type="PROSITE" id="PS50850">
    <property type="entry name" value="MFS"/>
    <property type="match status" value="1"/>
</dbReference>
<dbReference type="SUPFAM" id="SSF103473">
    <property type="entry name" value="MFS general substrate transporter"/>
    <property type="match status" value="1"/>
</dbReference>
<sequence>MRVISAGNSRHEVIDVVRTDVPARMDRLPWSSWHWLMLVGLGTVWILDGLEVTIVSALSDRLTEPGSGLVLSETQVGLATSCYVTGAVCGSLFFGYLTDRWGRKRLFLLTLALYLLATVLTAFSFAPWWFFVMRFLTGAGIGGEYAAINSAIDELVPARWRATVSLAVNGSYWFGAAGGAALSLVLLDVGLIPAWLGWRLAFGLGAVLGLFILIVRRTVPESPRWLFTHGRAEEADRVVTGIEEHVREATGEQLEPVDDTIEVEERTRTSLTEVAVTLVRSYPRRTLLGLALFVGQAFLYNAVYFTQGLVLSRFFGVSSGSVGLYLVPLAAGSFVGPLVLARFFDSIGRRPMIITSYLGSGVLLVGTGLLFQAGVLSALTLTIAWCAVFFLASAGASSAYLTVSEIFPLEVRALAIAIFYSVGTGLGGIIGPVLFGSLVESGVVANVAFGYYLGAGMMIAGGLAEAVLGIRAERRSLESVAEPLSAKAATG</sequence>
<feature type="transmembrane region" description="Helical" evidence="5">
    <location>
        <begin position="198"/>
        <end position="215"/>
    </location>
</feature>
<feature type="transmembrane region" description="Helical" evidence="5">
    <location>
        <begin position="78"/>
        <end position="97"/>
    </location>
</feature>
<evidence type="ECO:0000256" key="2">
    <source>
        <dbReference type="ARBA" id="ARBA00022692"/>
    </source>
</evidence>
<dbReference type="AlphaFoldDB" id="A0A7W3VSC0"/>
<keyword evidence="3 5" id="KW-1133">Transmembrane helix</keyword>
<dbReference type="Pfam" id="PF00083">
    <property type="entry name" value="Sugar_tr"/>
    <property type="match status" value="1"/>
</dbReference>
<organism evidence="7 8">
    <name type="scientific">Amycolatopsis dendrobii</name>
    <dbReference type="NCBI Taxonomy" id="2760662"/>
    <lineage>
        <taxon>Bacteria</taxon>
        <taxon>Bacillati</taxon>
        <taxon>Actinomycetota</taxon>
        <taxon>Actinomycetes</taxon>
        <taxon>Pseudonocardiales</taxon>
        <taxon>Pseudonocardiaceae</taxon>
        <taxon>Amycolatopsis</taxon>
    </lineage>
</organism>
<keyword evidence="2 5" id="KW-0812">Transmembrane</keyword>
<protein>
    <submittedName>
        <fullName evidence="7">MFS transporter</fullName>
    </submittedName>
</protein>
<evidence type="ECO:0000313" key="7">
    <source>
        <dbReference type="EMBL" id="MBB1152195.1"/>
    </source>
</evidence>
<dbReference type="InterPro" id="IPR020846">
    <property type="entry name" value="MFS_dom"/>
</dbReference>
<dbReference type="PANTHER" id="PTHR23508:SF10">
    <property type="entry name" value="CARBOXYLIC ACID TRANSPORTER PROTEIN HOMOLOG"/>
    <property type="match status" value="1"/>
</dbReference>
<evidence type="ECO:0000256" key="1">
    <source>
        <dbReference type="ARBA" id="ARBA00004651"/>
    </source>
</evidence>
<gene>
    <name evidence="7" type="ORF">H4281_03540</name>
</gene>
<dbReference type="Proteomes" id="UP000526734">
    <property type="component" value="Unassembled WGS sequence"/>
</dbReference>
<name>A0A7W3VSC0_9PSEU</name>
<evidence type="ECO:0000256" key="3">
    <source>
        <dbReference type="ARBA" id="ARBA00022989"/>
    </source>
</evidence>
<keyword evidence="8" id="KW-1185">Reference proteome</keyword>
<comment type="caution">
    <text evidence="7">The sequence shown here is derived from an EMBL/GenBank/DDBJ whole genome shotgun (WGS) entry which is preliminary data.</text>
</comment>
<feature type="transmembrane region" description="Helical" evidence="5">
    <location>
        <begin position="287"/>
        <end position="305"/>
    </location>
</feature>
<reference evidence="7 8" key="1">
    <citation type="submission" date="2020-08" db="EMBL/GenBank/DDBJ databases">
        <title>Amycolatopsis sp. nov. DR6-1 isolated from Dendrobium heterocarpum.</title>
        <authorList>
            <person name="Tedsree N."/>
            <person name="Kuncharoen N."/>
            <person name="Likhitwitayawuid K."/>
            <person name="Tanasupawat S."/>
        </authorList>
    </citation>
    <scope>NUCLEOTIDE SEQUENCE [LARGE SCALE GENOMIC DNA]</scope>
    <source>
        <strain evidence="7 8">DR6-1</strain>
    </source>
</reference>
<feature type="transmembrane region" description="Helical" evidence="5">
    <location>
        <begin position="356"/>
        <end position="376"/>
    </location>
</feature>
<dbReference type="InterPro" id="IPR036259">
    <property type="entry name" value="MFS_trans_sf"/>
</dbReference>
<evidence type="ECO:0000259" key="6">
    <source>
        <dbReference type="PROSITE" id="PS50850"/>
    </source>
</evidence>
<feature type="transmembrane region" description="Helical" evidence="5">
    <location>
        <begin position="131"/>
        <end position="152"/>
    </location>
</feature>
<dbReference type="EMBL" id="JACGZW010000001">
    <property type="protein sequence ID" value="MBB1152195.1"/>
    <property type="molecule type" value="Genomic_DNA"/>
</dbReference>
<feature type="domain" description="Major facilitator superfamily (MFS) profile" evidence="6">
    <location>
        <begin position="37"/>
        <end position="473"/>
    </location>
</feature>
<dbReference type="Gene3D" id="1.20.1250.20">
    <property type="entry name" value="MFS general substrate transporter like domains"/>
    <property type="match status" value="1"/>
</dbReference>
<feature type="transmembrane region" description="Helical" evidence="5">
    <location>
        <begin position="172"/>
        <end position="192"/>
    </location>
</feature>
<feature type="transmembrane region" description="Helical" evidence="5">
    <location>
        <begin position="325"/>
        <end position="344"/>
    </location>
</feature>
<dbReference type="PANTHER" id="PTHR23508">
    <property type="entry name" value="CARBOXYLIC ACID TRANSPORTER PROTEIN HOMOLOG"/>
    <property type="match status" value="1"/>
</dbReference>
<feature type="transmembrane region" description="Helical" evidence="5">
    <location>
        <begin position="106"/>
        <end position="125"/>
    </location>
</feature>
<dbReference type="CDD" id="cd17316">
    <property type="entry name" value="MFS_SV2_like"/>
    <property type="match status" value="1"/>
</dbReference>
<evidence type="ECO:0000256" key="5">
    <source>
        <dbReference type="SAM" id="Phobius"/>
    </source>
</evidence>
<dbReference type="InterPro" id="IPR005828">
    <property type="entry name" value="MFS_sugar_transport-like"/>
</dbReference>
<dbReference type="GO" id="GO:0046943">
    <property type="term" value="F:carboxylic acid transmembrane transporter activity"/>
    <property type="evidence" value="ECO:0007669"/>
    <property type="project" value="TreeGrafter"/>
</dbReference>
<proteinExistence type="predicted"/>
<feature type="transmembrane region" description="Helical" evidence="5">
    <location>
        <begin position="447"/>
        <end position="468"/>
    </location>
</feature>
<comment type="subcellular location">
    <subcellularLocation>
        <location evidence="1">Cell membrane</location>
        <topology evidence="1">Multi-pass membrane protein</topology>
    </subcellularLocation>
</comment>
<evidence type="ECO:0000313" key="8">
    <source>
        <dbReference type="Proteomes" id="UP000526734"/>
    </source>
</evidence>
<dbReference type="GO" id="GO:0005886">
    <property type="term" value="C:plasma membrane"/>
    <property type="evidence" value="ECO:0007669"/>
    <property type="project" value="UniProtKB-SubCell"/>
</dbReference>
<evidence type="ECO:0000256" key="4">
    <source>
        <dbReference type="ARBA" id="ARBA00023136"/>
    </source>
</evidence>
<feature type="transmembrane region" description="Helical" evidence="5">
    <location>
        <begin position="413"/>
        <end position="435"/>
    </location>
</feature>
<feature type="transmembrane region" description="Helical" evidence="5">
    <location>
        <begin position="382"/>
        <end position="401"/>
    </location>
</feature>
<feature type="transmembrane region" description="Helical" evidence="5">
    <location>
        <begin position="35"/>
        <end position="58"/>
    </location>
</feature>